<evidence type="ECO:0000313" key="3">
    <source>
        <dbReference type="EMBL" id="MET3111950.1"/>
    </source>
</evidence>
<dbReference type="Pfam" id="PF14397">
    <property type="entry name" value="ATPgrasp_ST"/>
    <property type="match status" value="1"/>
</dbReference>
<reference evidence="3 4" key="1">
    <citation type="submission" date="2024-05" db="EMBL/GenBank/DDBJ databases">
        <title>Genomic Encyclopedia of Type Strains, Phase IV (KMG-IV): sequencing the most valuable type-strain genomes for metagenomic binning, comparative biology and taxonomic classification.</title>
        <authorList>
            <person name="Goeker M."/>
        </authorList>
    </citation>
    <scope>NUCLEOTIDE SEQUENCE [LARGE SCALE GENOMIC DNA]</scope>
    <source>
        <strain evidence="3 4">DSM 25286</strain>
    </source>
</reference>
<organism evidence="3 4">
    <name type="scientific">Salinicoccus halitifaciens</name>
    <dbReference type="NCBI Taxonomy" id="1073415"/>
    <lineage>
        <taxon>Bacteria</taxon>
        <taxon>Bacillati</taxon>
        <taxon>Bacillota</taxon>
        <taxon>Bacilli</taxon>
        <taxon>Bacillales</taxon>
        <taxon>Staphylococcaceae</taxon>
        <taxon>Salinicoccus</taxon>
    </lineage>
</organism>
<keyword evidence="4" id="KW-1185">Reference proteome</keyword>
<proteinExistence type="predicted"/>
<gene>
    <name evidence="3" type="ORF">ABHD89_002375</name>
</gene>
<feature type="region of interest" description="Disordered" evidence="1">
    <location>
        <begin position="405"/>
        <end position="437"/>
    </location>
</feature>
<dbReference type="SUPFAM" id="SSF56059">
    <property type="entry name" value="Glutathione synthetase ATP-binding domain-like"/>
    <property type="match status" value="1"/>
</dbReference>
<feature type="domain" description="Alpha-L-glutamate ligase-related protein ATP-grasp" evidence="2">
    <location>
        <begin position="132"/>
        <end position="345"/>
    </location>
</feature>
<comment type="caution">
    <text evidence="3">The sequence shown here is derived from an EMBL/GenBank/DDBJ whole genome shotgun (WGS) entry which is preliminary data.</text>
</comment>
<dbReference type="RefSeq" id="WP_230821143.1">
    <property type="nucleotide sequence ID" value="NZ_JAJNCU010000002.1"/>
</dbReference>
<dbReference type="EMBL" id="JBDZDV010000007">
    <property type="protein sequence ID" value="MET3111950.1"/>
    <property type="molecule type" value="Genomic_DNA"/>
</dbReference>
<sequence>MIENTKKFKELGISTTTKINKDWYDAGLLDNIDESFLKEVDSYWSPKTERKIDKGLYTAFMNLHGIKEPKLITGSVMRYEVLPVFNDYDMTGYYGDKNIYDLIIDRSRSAVTVVRSIRGQYFDADYNTISPETALELLSKNENGLIIKPSKGNNGSGIAKLELKGDKVLFEDKYISVERLLKKFRGNFIVQEMLKQHPNMAAPHPASVNTIRMVTFRWNNEIKYLLAFARFGSGDDIRDNANVDSSPRIGVKDTGEFFDFGIGQSGEKFTEHPTTGFKFSDLKPIPNYEEFKKFVTDSHKHFIHLDFVSWDIAVGTDGKPVFIEANFAGSTAFYQLVSQKPMFGDMTEEVMKYVKETIDTKSPKLMKKHRKRIEKKELESLKKELGQNERLVKELKKELNQLKNDSTSSKELKNKYNNMKRSMDTIRDETEKEKQQLIKERDKYKKKYEEMAGSTSWRITEPVRKVGSVFKKK</sequence>
<evidence type="ECO:0000256" key="1">
    <source>
        <dbReference type="SAM" id="MobiDB-lite"/>
    </source>
</evidence>
<evidence type="ECO:0000313" key="4">
    <source>
        <dbReference type="Proteomes" id="UP001549019"/>
    </source>
</evidence>
<protein>
    <recommendedName>
        <fullName evidence="2">Alpha-L-glutamate ligase-related protein ATP-grasp domain-containing protein</fullName>
    </recommendedName>
</protein>
<dbReference type="InterPro" id="IPR039523">
    <property type="entry name" value="RimK-rel_E_lig_ATP-grasp"/>
</dbReference>
<dbReference type="Proteomes" id="UP001549019">
    <property type="component" value="Unassembled WGS sequence"/>
</dbReference>
<name>A0ABV2EC00_9STAP</name>
<feature type="compositionally biased region" description="Basic and acidic residues" evidence="1">
    <location>
        <begin position="421"/>
        <end position="437"/>
    </location>
</feature>
<evidence type="ECO:0000259" key="2">
    <source>
        <dbReference type="Pfam" id="PF14397"/>
    </source>
</evidence>
<accession>A0ABV2EC00</accession>